<keyword evidence="2" id="KW-0472">Membrane</keyword>
<dbReference type="EMBL" id="FJUW01000034">
    <property type="protein sequence ID" value="CZT05180.1"/>
    <property type="molecule type" value="Genomic_DNA"/>
</dbReference>
<name>A0A1E1L404_9HELO</name>
<accession>A0A1E1L404</accession>
<keyword evidence="2" id="KW-0812">Transmembrane</keyword>
<proteinExistence type="predicted"/>
<evidence type="ECO:0000256" key="2">
    <source>
        <dbReference type="SAM" id="Phobius"/>
    </source>
</evidence>
<evidence type="ECO:0000256" key="1">
    <source>
        <dbReference type="SAM" id="MobiDB-lite"/>
    </source>
</evidence>
<comment type="caution">
    <text evidence="3">The sequence shown here is derived from an EMBL/GenBank/DDBJ whole genome shotgun (WGS) entry which is preliminary data.</text>
</comment>
<sequence length="400" mass="44058">MGAVDFGRMSNSLVAPLRTGLIISVVVFCLIWSLLSLDLHVTSIKIFHGGDQKINSKPQNNATTEHTASVQETSSPAKNTTVIVTVPATDGHGNSTGGHVQLDLSTISNRPLILYAYADSKDGSALANFKFFIAHGLHAAADFIIILNGETSAAALIPTKDNIRVVHRPNTCYDMGAFSEVLQKDGLYKRYKRFITMNASIRGPFMPYWSEGCWSDMFLNLVTDEVKLVGMTANCWPTFHIQSMIWATDLIGITTLLFPPKKALDYLSTHPITLPAPAPPPKNATHAPPPPPTIFGINSCFSTWHSAVRAEVSSTSLILASGYKVDALMLAYQGLPRYKENLTCKENQDLLFSGNYFGIDVHPFETVFMKANRDVAPKVLERYSEWMEAKKYSSYDVCKA</sequence>
<dbReference type="AlphaFoldDB" id="A0A1E1L404"/>
<feature type="region of interest" description="Disordered" evidence="1">
    <location>
        <begin position="55"/>
        <end position="74"/>
    </location>
</feature>
<gene>
    <name evidence="3" type="ORF">RCO7_05347</name>
</gene>
<organism evidence="3 4">
    <name type="scientific">Rhynchosporium graminicola</name>
    <dbReference type="NCBI Taxonomy" id="2792576"/>
    <lineage>
        <taxon>Eukaryota</taxon>
        <taxon>Fungi</taxon>
        <taxon>Dikarya</taxon>
        <taxon>Ascomycota</taxon>
        <taxon>Pezizomycotina</taxon>
        <taxon>Leotiomycetes</taxon>
        <taxon>Helotiales</taxon>
        <taxon>Ploettnerulaceae</taxon>
        <taxon>Rhynchosporium</taxon>
    </lineage>
</organism>
<dbReference type="STRING" id="914237.A0A1E1L404"/>
<keyword evidence="4" id="KW-1185">Reference proteome</keyword>
<keyword evidence="2" id="KW-1133">Transmembrane helix</keyword>
<dbReference type="InParanoid" id="A0A1E1L404"/>
<evidence type="ECO:0000313" key="3">
    <source>
        <dbReference type="EMBL" id="CZT05180.1"/>
    </source>
</evidence>
<dbReference type="Proteomes" id="UP000178129">
    <property type="component" value="Unassembled WGS sequence"/>
</dbReference>
<reference evidence="4" key="1">
    <citation type="submission" date="2016-03" db="EMBL/GenBank/DDBJ databases">
        <authorList>
            <person name="Ploux O."/>
        </authorList>
    </citation>
    <scope>NUCLEOTIDE SEQUENCE [LARGE SCALE GENOMIC DNA]</scope>
    <source>
        <strain evidence="4">UK7</strain>
    </source>
</reference>
<protein>
    <submittedName>
        <fullName evidence="3">Uncharacterized protein</fullName>
    </submittedName>
</protein>
<feature type="transmembrane region" description="Helical" evidence="2">
    <location>
        <begin position="12"/>
        <end position="35"/>
    </location>
</feature>
<evidence type="ECO:0000313" key="4">
    <source>
        <dbReference type="Proteomes" id="UP000178129"/>
    </source>
</evidence>